<evidence type="ECO:0000313" key="7">
    <source>
        <dbReference type="Proteomes" id="UP000015001"/>
    </source>
</evidence>
<dbReference type="Pfam" id="PF07733">
    <property type="entry name" value="DNA_pol3_alpha"/>
    <property type="match status" value="1"/>
</dbReference>
<feature type="domain" description="Bacterial DNA polymerase III alpha subunit NTPase" evidence="5">
    <location>
        <begin position="1"/>
        <end position="74"/>
    </location>
</feature>
<keyword evidence="2" id="KW-0227">DNA damage</keyword>
<proteinExistence type="predicted"/>
<organism evidence="6 7">
    <name type="scientific">Streptomyces afghaniensis 772</name>
    <dbReference type="NCBI Taxonomy" id="1283301"/>
    <lineage>
        <taxon>Bacteria</taxon>
        <taxon>Bacillati</taxon>
        <taxon>Actinomycetota</taxon>
        <taxon>Actinomycetes</taxon>
        <taxon>Kitasatosporales</taxon>
        <taxon>Streptomycetaceae</taxon>
        <taxon>Streptomyces</taxon>
    </lineage>
</organism>
<evidence type="ECO:0000256" key="4">
    <source>
        <dbReference type="SAM" id="MobiDB-lite"/>
    </source>
</evidence>
<dbReference type="Proteomes" id="UP000015001">
    <property type="component" value="Unassembled WGS sequence"/>
</dbReference>
<dbReference type="GO" id="GO:0008408">
    <property type="term" value="F:3'-5' exonuclease activity"/>
    <property type="evidence" value="ECO:0007669"/>
    <property type="project" value="InterPro"/>
</dbReference>
<evidence type="ECO:0000256" key="3">
    <source>
        <dbReference type="ARBA" id="ARBA00023204"/>
    </source>
</evidence>
<dbReference type="GO" id="GO:0006281">
    <property type="term" value="P:DNA repair"/>
    <property type="evidence" value="ECO:0007669"/>
    <property type="project" value="UniProtKB-KW"/>
</dbReference>
<keyword evidence="3" id="KW-0234">DNA repair</keyword>
<dbReference type="PANTHER" id="PTHR32294:SF4">
    <property type="entry name" value="ERROR-PRONE DNA POLYMERASE"/>
    <property type="match status" value="1"/>
</dbReference>
<dbReference type="EMBL" id="AOPY01001412">
    <property type="protein sequence ID" value="EPJ39612.1"/>
    <property type="molecule type" value="Genomic_DNA"/>
</dbReference>
<name>S4N003_9ACTN</name>
<evidence type="ECO:0000256" key="1">
    <source>
        <dbReference type="ARBA" id="ARBA00022490"/>
    </source>
</evidence>
<dbReference type="PATRIC" id="fig|1283301.3.peg.3291"/>
<gene>
    <name evidence="6" type="ORF">STAFG_3320</name>
</gene>
<sequence length="139" mass="15688">MVNHALFVATANPLEHRLLFEHLLSERRTPLPDIDIDVESERLLEVYDTIIKRFGRERTAVTGMPETYRARHARHFPVRFSVLKSERVSPRAVDCSGQVAGCPQRRPPTSSLPPSGSRQRSRLQPDVSQPLARGPRGDA</sequence>
<dbReference type="GO" id="GO:0006260">
    <property type="term" value="P:DNA replication"/>
    <property type="evidence" value="ECO:0007669"/>
    <property type="project" value="InterPro"/>
</dbReference>
<comment type="caution">
    <text evidence="6">The sequence shown here is derived from an EMBL/GenBank/DDBJ whole genome shotgun (WGS) entry which is preliminary data.</text>
</comment>
<feature type="region of interest" description="Disordered" evidence="4">
    <location>
        <begin position="93"/>
        <end position="139"/>
    </location>
</feature>
<evidence type="ECO:0000259" key="5">
    <source>
        <dbReference type="Pfam" id="PF07733"/>
    </source>
</evidence>
<dbReference type="AlphaFoldDB" id="S4N003"/>
<feature type="compositionally biased region" description="Polar residues" evidence="4">
    <location>
        <begin position="107"/>
        <end position="118"/>
    </location>
</feature>
<dbReference type="PANTHER" id="PTHR32294">
    <property type="entry name" value="DNA POLYMERASE III SUBUNIT ALPHA"/>
    <property type="match status" value="1"/>
</dbReference>
<keyword evidence="7" id="KW-1185">Reference proteome</keyword>
<dbReference type="InterPro" id="IPR004805">
    <property type="entry name" value="DnaE2/DnaE/PolC"/>
</dbReference>
<accession>S4N003</accession>
<reference evidence="6 7" key="1">
    <citation type="submission" date="2013-02" db="EMBL/GenBank/DDBJ databases">
        <title>Draft Genome Sequence of Streptomyces afghaniensis, Which Produces Compounds of the Julimycin B-Complex.</title>
        <authorList>
            <person name="Gruening B.A."/>
            <person name="Praeg A."/>
            <person name="Erxleben A."/>
            <person name="Guenther S."/>
            <person name="Fiedler H.-P."/>
            <person name="Goodfellow M."/>
            <person name="Mueller M."/>
        </authorList>
    </citation>
    <scope>NUCLEOTIDE SEQUENCE [LARGE SCALE GENOMIC DNA]</scope>
    <source>
        <strain evidence="6 7">772</strain>
    </source>
</reference>
<evidence type="ECO:0000313" key="6">
    <source>
        <dbReference type="EMBL" id="EPJ39612.1"/>
    </source>
</evidence>
<evidence type="ECO:0000256" key="2">
    <source>
        <dbReference type="ARBA" id="ARBA00022763"/>
    </source>
</evidence>
<dbReference type="InterPro" id="IPR011708">
    <property type="entry name" value="DNA_pol3_alpha_NTPase_dom"/>
</dbReference>
<dbReference type="HOGENOM" id="CLU_1843913_0_0_11"/>
<keyword evidence="1" id="KW-0963">Cytoplasm</keyword>
<protein>
    <submittedName>
        <fullName evidence="6">Putative Error-prone DNA polymerase</fullName>
    </submittedName>
</protein>